<dbReference type="CDD" id="cd06828">
    <property type="entry name" value="PLPDE_III_DapDC"/>
    <property type="match status" value="1"/>
</dbReference>
<dbReference type="PANTHER" id="PTHR43727">
    <property type="entry name" value="DIAMINOPIMELATE DECARBOXYLASE"/>
    <property type="match status" value="1"/>
</dbReference>
<feature type="modified residue" description="N6-(pyridoxal phosphate)lysine" evidence="5 7">
    <location>
        <position position="62"/>
    </location>
</feature>
<reference evidence="10" key="1">
    <citation type="submission" date="2016-05" db="EMBL/GenBank/DDBJ databases">
        <title>Microbial consortia oxidize butane by reversing methanogenesis.</title>
        <authorList>
            <person name="Laso-Perez R."/>
            <person name="Richter M."/>
            <person name="Wegener G."/>
            <person name="Musat F."/>
        </authorList>
    </citation>
    <scope>NUCLEOTIDE SEQUENCE [LARGE SCALE GENOMIC DNA]</scope>
    <source>
        <strain evidence="10">BOX2</strain>
    </source>
</reference>
<comment type="similarity">
    <text evidence="5">Belongs to the Orn/Lys/Arg decarboxylase class-II family. LysA subfamily.</text>
</comment>
<accession>A0A1F2P9G3</accession>
<dbReference type="PANTHER" id="PTHR43727:SF2">
    <property type="entry name" value="GROUP IV DECARBOXYLASE"/>
    <property type="match status" value="1"/>
</dbReference>
<feature type="binding site" evidence="5">
    <location>
        <position position="320"/>
    </location>
    <ligand>
        <name>substrate</name>
    </ligand>
</feature>
<evidence type="ECO:0000256" key="1">
    <source>
        <dbReference type="ARBA" id="ARBA00001933"/>
    </source>
</evidence>
<comment type="subunit">
    <text evidence="5">Homodimer.</text>
</comment>
<feature type="binding site" evidence="5">
    <location>
        <position position="241"/>
    </location>
    <ligand>
        <name>pyridoxal 5'-phosphate</name>
        <dbReference type="ChEBI" id="CHEBI:597326"/>
    </ligand>
</feature>
<dbReference type="STRING" id="1838285.SCAL_001218"/>
<evidence type="ECO:0000313" key="11">
    <source>
        <dbReference type="Proteomes" id="UP000186940"/>
    </source>
</evidence>
<feature type="binding site" evidence="5">
    <location>
        <position position="380"/>
    </location>
    <ligand>
        <name>substrate</name>
    </ligand>
</feature>
<evidence type="ECO:0000256" key="8">
    <source>
        <dbReference type="RuleBase" id="RU003738"/>
    </source>
</evidence>
<evidence type="ECO:0000313" key="10">
    <source>
        <dbReference type="EMBL" id="OFV67843.1"/>
    </source>
</evidence>
<dbReference type="PRINTS" id="PR01179">
    <property type="entry name" value="ODADCRBXLASE"/>
</dbReference>
<proteinExistence type="inferred from homology"/>
<dbReference type="InterPro" id="IPR009006">
    <property type="entry name" value="Ala_racemase/Decarboxylase_C"/>
</dbReference>
<dbReference type="FunFam" id="3.20.20.10:FF:000003">
    <property type="entry name" value="Diaminopimelate decarboxylase"/>
    <property type="match status" value="1"/>
</dbReference>
<feature type="binding site" evidence="5">
    <location>
        <position position="285"/>
    </location>
    <ligand>
        <name>substrate</name>
    </ligand>
</feature>
<keyword evidence="11" id="KW-1185">Reference proteome</keyword>
<dbReference type="InterPro" id="IPR022644">
    <property type="entry name" value="De-COase2_N"/>
</dbReference>
<evidence type="ECO:0000256" key="6">
    <source>
        <dbReference type="NCBIfam" id="TIGR01048"/>
    </source>
</evidence>
<keyword evidence="5" id="KW-0028">Amino-acid biosynthesis</keyword>
<evidence type="ECO:0000256" key="2">
    <source>
        <dbReference type="ARBA" id="ARBA00022793"/>
    </source>
</evidence>
<comment type="caution">
    <text evidence="10">The sequence shown here is derived from an EMBL/GenBank/DDBJ whole genome shotgun (WGS) entry which is preliminary data.</text>
</comment>
<organism evidence="10 11">
    <name type="scientific">Candidatus Syntropharchaeum caldarium</name>
    <dbReference type="NCBI Taxonomy" id="1838285"/>
    <lineage>
        <taxon>Archaea</taxon>
        <taxon>Methanobacteriati</taxon>
        <taxon>Methanobacteriota</taxon>
        <taxon>Stenosarchaea group</taxon>
        <taxon>Methanomicrobia</taxon>
        <taxon>Methanosarcinales</taxon>
        <taxon>ANME-2 cluster</taxon>
        <taxon>Candidatus Syntropharchaeum</taxon>
    </lineage>
</organism>
<dbReference type="GO" id="GO:0009089">
    <property type="term" value="P:lysine biosynthetic process via diaminopimelate"/>
    <property type="evidence" value="ECO:0007669"/>
    <property type="project" value="UniProtKB-UniRule"/>
</dbReference>
<dbReference type="AlphaFoldDB" id="A0A1F2P9G3"/>
<dbReference type="PRINTS" id="PR01181">
    <property type="entry name" value="DAPDCRBXLASE"/>
</dbReference>
<comment type="catalytic activity">
    <reaction evidence="5 8">
        <text>meso-2,6-diaminopimelate + H(+) = L-lysine + CO2</text>
        <dbReference type="Rhea" id="RHEA:15101"/>
        <dbReference type="ChEBI" id="CHEBI:15378"/>
        <dbReference type="ChEBI" id="CHEBI:16526"/>
        <dbReference type="ChEBI" id="CHEBI:32551"/>
        <dbReference type="ChEBI" id="CHEBI:57791"/>
        <dbReference type="EC" id="4.1.1.20"/>
    </reaction>
</comment>
<feature type="binding site" evidence="5">
    <location>
        <begin position="282"/>
        <end position="285"/>
    </location>
    <ligand>
        <name>pyridoxal 5'-phosphate</name>
        <dbReference type="ChEBI" id="CHEBI:597326"/>
    </ligand>
</feature>
<dbReference type="Pfam" id="PF02784">
    <property type="entry name" value="Orn_Arg_deC_N"/>
    <property type="match status" value="1"/>
</dbReference>
<evidence type="ECO:0000259" key="9">
    <source>
        <dbReference type="Pfam" id="PF02784"/>
    </source>
</evidence>
<keyword evidence="2 5" id="KW-0210">Decarboxylase</keyword>
<comment type="function">
    <text evidence="5">Specifically catalyzes the decarboxylation of meso-diaminopimelate (meso-DAP) to L-lysine.</text>
</comment>
<dbReference type="Proteomes" id="UP000186940">
    <property type="component" value="Unassembled WGS sequence"/>
</dbReference>
<dbReference type="Gene3D" id="3.20.20.10">
    <property type="entry name" value="Alanine racemase"/>
    <property type="match status" value="1"/>
</dbReference>
<keyword evidence="5 8" id="KW-0457">Lysine biosynthesis</keyword>
<gene>
    <name evidence="5" type="primary">lysA</name>
    <name evidence="10" type="ORF">SCAL_001218</name>
</gene>
<dbReference type="Gene3D" id="2.40.37.10">
    <property type="entry name" value="Lyase, Ornithine Decarboxylase, Chain A, domain 1"/>
    <property type="match status" value="1"/>
</dbReference>
<keyword evidence="3 5" id="KW-0663">Pyridoxal phosphate</keyword>
<dbReference type="PATRIC" id="fig|1838285.3.peg.1238"/>
<dbReference type="GO" id="GO:0008836">
    <property type="term" value="F:diaminopimelate decarboxylase activity"/>
    <property type="evidence" value="ECO:0007669"/>
    <property type="project" value="UniProtKB-UniRule"/>
</dbReference>
<evidence type="ECO:0000256" key="5">
    <source>
        <dbReference type="HAMAP-Rule" id="MF_02120"/>
    </source>
</evidence>
<dbReference type="NCBIfam" id="TIGR01048">
    <property type="entry name" value="lysA"/>
    <property type="match status" value="1"/>
</dbReference>
<dbReference type="EC" id="4.1.1.20" evidence="5 6"/>
<evidence type="ECO:0000256" key="3">
    <source>
        <dbReference type="ARBA" id="ARBA00022898"/>
    </source>
</evidence>
<keyword evidence="4 5" id="KW-0456">Lyase</keyword>
<feature type="binding site" evidence="5">
    <location>
        <position position="324"/>
    </location>
    <ligand>
        <name>substrate</name>
    </ligand>
</feature>
<dbReference type="SUPFAM" id="SSF50621">
    <property type="entry name" value="Alanine racemase C-terminal domain-like"/>
    <property type="match status" value="1"/>
</dbReference>
<name>A0A1F2P9G3_9EURY</name>
<dbReference type="InterPro" id="IPR002986">
    <property type="entry name" value="DAP_deCOOHase_LysA"/>
</dbReference>
<protein>
    <recommendedName>
        <fullName evidence="5 6">Diaminopimelate decarboxylase</fullName>
        <shortName evidence="5">DAP decarboxylase</shortName>
        <shortName evidence="5">DAPDC</shortName>
        <ecNumber evidence="5 6">4.1.1.20</ecNumber>
    </recommendedName>
</protein>
<evidence type="ECO:0000256" key="7">
    <source>
        <dbReference type="PIRSR" id="PIRSR600183-50"/>
    </source>
</evidence>
<feature type="active site" description="Proton donor" evidence="7">
    <location>
        <position position="351"/>
    </location>
</feature>
<comment type="pathway">
    <text evidence="5 8">Amino-acid biosynthesis; L-lysine biosynthesis via DAP pathway; L-lysine from DL-2,6-diaminopimelate: step 1/1.</text>
</comment>
<dbReference type="UniPathway" id="UPA00034">
    <property type="reaction ID" value="UER00027"/>
</dbReference>
<dbReference type="PROSITE" id="PS00878">
    <property type="entry name" value="ODR_DC_2_1"/>
    <property type="match status" value="1"/>
</dbReference>
<dbReference type="SUPFAM" id="SSF51419">
    <property type="entry name" value="PLP-binding barrel"/>
    <property type="match status" value="1"/>
</dbReference>
<feature type="binding site" evidence="5">
    <location>
        <position position="352"/>
    </location>
    <ligand>
        <name>substrate</name>
    </ligand>
</feature>
<dbReference type="EMBL" id="LYOS01000003">
    <property type="protein sequence ID" value="OFV67843.1"/>
    <property type="molecule type" value="Genomic_DNA"/>
</dbReference>
<dbReference type="InterPro" id="IPR022653">
    <property type="entry name" value="De-COase2_pyr-phos_BS"/>
</dbReference>
<dbReference type="HAMAP" id="MF_02120">
    <property type="entry name" value="LysA"/>
    <property type="match status" value="1"/>
</dbReference>
<comment type="cofactor">
    <cofactor evidence="1 5 7 8">
        <name>pyridoxal 5'-phosphate</name>
        <dbReference type="ChEBI" id="CHEBI:597326"/>
    </cofactor>
</comment>
<dbReference type="InterPro" id="IPR000183">
    <property type="entry name" value="Orn/DAP/Arg_de-COase"/>
</dbReference>
<feature type="binding site" evidence="5">
    <location>
        <position position="380"/>
    </location>
    <ligand>
        <name>pyridoxal 5'-phosphate</name>
        <dbReference type="ChEBI" id="CHEBI:597326"/>
    </ligand>
</feature>
<feature type="domain" description="Orn/DAP/Arg decarboxylase 2 N-terminal" evidence="9">
    <location>
        <begin position="37"/>
        <end position="289"/>
    </location>
</feature>
<evidence type="ECO:0000256" key="4">
    <source>
        <dbReference type="ARBA" id="ARBA00023239"/>
    </source>
</evidence>
<dbReference type="InterPro" id="IPR029066">
    <property type="entry name" value="PLP-binding_barrel"/>
</dbReference>
<dbReference type="GO" id="GO:0030170">
    <property type="term" value="F:pyridoxal phosphate binding"/>
    <property type="evidence" value="ECO:0007669"/>
    <property type="project" value="UniProtKB-UniRule"/>
</dbReference>
<sequence>MKSSNFSVNNGHLIINGLDTVELARKYGSPLYIICEDTIRERFREFRSAFSGVKSDIYYAMKANGNLAILKILGSEGAGVDVFSAGELYMALLTGINREKILFNGNSKTDRELKFAISSGVTVSVDSIDELNSLSKLAAELDARASLAFRVNPDISPETHPKISTGIRTSKFGIPHDDVLKVYGMAKELDNIDIKGIHCHIGSQILKLDVFGEAMVKMMDLVELIRDEYDLELEFLDIGGGLGIPYHEDDPAPTPEDLADVILPIFKDKSAKTGISPRLILEPGRYIVADSGVLLCRVNTVKRAHKTFVGTDAGFNLLARPMIYNAYHRILVANRMDQPPAETYTIVGPICESGDILGEDRNLPRIEKGDLLAILDTGAYGFSMSSQYNQRPRCAEVLVSGGHDELIREEEAVGDLIAGQTIPDRLL</sequence>